<dbReference type="PANTHER" id="PTHR43163:SF6">
    <property type="entry name" value="DIPEPTIDE TRANSPORT SYSTEM PERMEASE PROTEIN DPPB-RELATED"/>
    <property type="match status" value="1"/>
</dbReference>
<feature type="transmembrane region" description="Helical" evidence="7">
    <location>
        <begin position="12"/>
        <end position="34"/>
    </location>
</feature>
<evidence type="ECO:0000256" key="1">
    <source>
        <dbReference type="ARBA" id="ARBA00004651"/>
    </source>
</evidence>
<gene>
    <name evidence="9" type="ORF">VA596_27725</name>
</gene>
<evidence type="ECO:0000256" key="4">
    <source>
        <dbReference type="ARBA" id="ARBA00022692"/>
    </source>
</evidence>
<dbReference type="Proteomes" id="UP001304298">
    <property type="component" value="Unassembled WGS sequence"/>
</dbReference>
<evidence type="ECO:0000256" key="3">
    <source>
        <dbReference type="ARBA" id="ARBA00022475"/>
    </source>
</evidence>
<keyword evidence="4 7" id="KW-0812">Transmembrane</keyword>
<feature type="transmembrane region" description="Helical" evidence="7">
    <location>
        <begin position="294"/>
        <end position="320"/>
    </location>
</feature>
<dbReference type="InterPro" id="IPR000515">
    <property type="entry name" value="MetI-like"/>
</dbReference>
<evidence type="ECO:0000313" key="9">
    <source>
        <dbReference type="EMBL" id="MEA5363352.1"/>
    </source>
</evidence>
<evidence type="ECO:0000259" key="8">
    <source>
        <dbReference type="PROSITE" id="PS50928"/>
    </source>
</evidence>
<dbReference type="CDD" id="cd06261">
    <property type="entry name" value="TM_PBP2"/>
    <property type="match status" value="1"/>
</dbReference>
<dbReference type="Pfam" id="PF00528">
    <property type="entry name" value="BPD_transp_1"/>
    <property type="match status" value="1"/>
</dbReference>
<evidence type="ECO:0000256" key="7">
    <source>
        <dbReference type="RuleBase" id="RU363032"/>
    </source>
</evidence>
<keyword evidence="5 7" id="KW-1133">Transmembrane helix</keyword>
<keyword evidence="10" id="KW-1185">Reference proteome</keyword>
<evidence type="ECO:0000256" key="5">
    <source>
        <dbReference type="ARBA" id="ARBA00022989"/>
    </source>
</evidence>
<name>A0ABU5RAS5_9PSEU</name>
<dbReference type="InterPro" id="IPR035906">
    <property type="entry name" value="MetI-like_sf"/>
</dbReference>
<keyword evidence="6 7" id="KW-0472">Membrane</keyword>
<evidence type="ECO:0000256" key="2">
    <source>
        <dbReference type="ARBA" id="ARBA00022448"/>
    </source>
</evidence>
<organism evidence="9 10">
    <name type="scientific">Amycolatopsis heterodermiae</name>
    <dbReference type="NCBI Taxonomy" id="3110235"/>
    <lineage>
        <taxon>Bacteria</taxon>
        <taxon>Bacillati</taxon>
        <taxon>Actinomycetota</taxon>
        <taxon>Actinomycetes</taxon>
        <taxon>Pseudonocardiales</taxon>
        <taxon>Pseudonocardiaceae</taxon>
        <taxon>Amycolatopsis</taxon>
    </lineage>
</organism>
<dbReference type="EMBL" id="JAYFSI010000006">
    <property type="protein sequence ID" value="MEA5363352.1"/>
    <property type="molecule type" value="Genomic_DNA"/>
</dbReference>
<comment type="similarity">
    <text evidence="7">Belongs to the binding-protein-dependent transport system permease family.</text>
</comment>
<sequence>MIGFLLRRLVNYVALCLVATFAAFSLASLAFSPLDGLKLRNPPPPQATIDAKAAELYLNQPIPERFFTWLGGVFQGDFGRTITDQPITDELLRRMGVSLRLFVLGITIGIVIGVLVGVVSAIRQYKISDYLATTFSFVVLSTPVFVIATILKAGAQSVNDNLLDGYQFFIVQGENSSGLSGGFGEALLDRVQHLIVPTLAIVLTQVAYYSRYQRSAMLDVLGSDFLRTAQAKGLTRRRALFKHGLRTALIPMATLFAFGFGLLVTGGIFTEKIFGWYGMGDWLVTGIQQQDTNIVATVTLFIAVCVLFAGWLSDVLYAVLDPRVRI</sequence>
<dbReference type="PANTHER" id="PTHR43163">
    <property type="entry name" value="DIPEPTIDE TRANSPORT SYSTEM PERMEASE PROTEIN DPPB-RELATED"/>
    <property type="match status" value="1"/>
</dbReference>
<accession>A0ABU5RAS5</accession>
<dbReference type="RefSeq" id="WP_323331099.1">
    <property type="nucleotide sequence ID" value="NZ_JAYFSI010000006.1"/>
</dbReference>
<comment type="subcellular location">
    <subcellularLocation>
        <location evidence="1 7">Cell membrane</location>
        <topology evidence="1 7">Multi-pass membrane protein</topology>
    </subcellularLocation>
</comment>
<feature type="transmembrane region" description="Helical" evidence="7">
    <location>
        <begin position="134"/>
        <end position="155"/>
    </location>
</feature>
<keyword evidence="2 7" id="KW-0813">Transport</keyword>
<evidence type="ECO:0000256" key="6">
    <source>
        <dbReference type="ARBA" id="ARBA00023136"/>
    </source>
</evidence>
<feature type="transmembrane region" description="Helical" evidence="7">
    <location>
        <begin position="247"/>
        <end position="269"/>
    </location>
</feature>
<feature type="domain" description="ABC transmembrane type-1" evidence="8">
    <location>
        <begin position="95"/>
        <end position="313"/>
    </location>
</feature>
<feature type="transmembrane region" description="Helical" evidence="7">
    <location>
        <begin position="101"/>
        <end position="122"/>
    </location>
</feature>
<dbReference type="SUPFAM" id="SSF161098">
    <property type="entry name" value="MetI-like"/>
    <property type="match status" value="1"/>
</dbReference>
<evidence type="ECO:0000313" key="10">
    <source>
        <dbReference type="Proteomes" id="UP001304298"/>
    </source>
</evidence>
<dbReference type="PROSITE" id="PS50928">
    <property type="entry name" value="ABC_TM1"/>
    <property type="match status" value="1"/>
</dbReference>
<dbReference type="Gene3D" id="1.10.3720.10">
    <property type="entry name" value="MetI-like"/>
    <property type="match status" value="1"/>
</dbReference>
<protein>
    <submittedName>
        <fullName evidence="9">ABC transporter permease</fullName>
    </submittedName>
</protein>
<reference evidence="9 10" key="1">
    <citation type="submission" date="2023-12" db="EMBL/GenBank/DDBJ databases">
        <title>Amycolatopsis sp. V23-08.</title>
        <authorList>
            <person name="Somphong A."/>
        </authorList>
    </citation>
    <scope>NUCLEOTIDE SEQUENCE [LARGE SCALE GENOMIC DNA]</scope>
    <source>
        <strain evidence="9 10">V23-08</strain>
    </source>
</reference>
<comment type="caution">
    <text evidence="9">The sequence shown here is derived from an EMBL/GenBank/DDBJ whole genome shotgun (WGS) entry which is preliminary data.</text>
</comment>
<feature type="transmembrane region" description="Helical" evidence="7">
    <location>
        <begin position="191"/>
        <end position="209"/>
    </location>
</feature>
<keyword evidence="3" id="KW-1003">Cell membrane</keyword>
<proteinExistence type="inferred from homology"/>